<dbReference type="InterPro" id="IPR021869">
    <property type="entry name" value="RNase_Zc3h12_NYN"/>
</dbReference>
<reference evidence="6 7" key="1">
    <citation type="journal article" date="2013" name="Curr. Biol.">
        <title>The Genome of the Foraminiferan Reticulomyxa filosa.</title>
        <authorList>
            <person name="Glockner G."/>
            <person name="Hulsmann N."/>
            <person name="Schleicher M."/>
            <person name="Noegel A.A."/>
            <person name="Eichinger L."/>
            <person name="Gallinger C."/>
            <person name="Pawlowski J."/>
            <person name="Sierra R."/>
            <person name="Euteneuer U."/>
            <person name="Pillet L."/>
            <person name="Moustafa A."/>
            <person name="Platzer M."/>
            <person name="Groth M."/>
            <person name="Szafranski K."/>
            <person name="Schliwa M."/>
        </authorList>
    </citation>
    <scope>NUCLEOTIDE SEQUENCE [LARGE SCALE GENOMIC DNA]</scope>
</reference>
<dbReference type="PROSITE" id="PS01358">
    <property type="entry name" value="ZF_RANBP2_1"/>
    <property type="match status" value="1"/>
</dbReference>
<dbReference type="EMBL" id="ASPP01007511">
    <property type="protein sequence ID" value="ETO27008.1"/>
    <property type="molecule type" value="Genomic_DNA"/>
</dbReference>
<evidence type="ECO:0000259" key="5">
    <source>
        <dbReference type="PROSITE" id="PS50199"/>
    </source>
</evidence>
<keyword evidence="7" id="KW-1185">Reference proteome</keyword>
<keyword evidence="1" id="KW-0479">Metal-binding</keyword>
<dbReference type="PROSITE" id="PS50199">
    <property type="entry name" value="ZF_RANBP2_2"/>
    <property type="match status" value="1"/>
</dbReference>
<dbReference type="InterPro" id="IPR036443">
    <property type="entry name" value="Znf_RanBP2_sf"/>
</dbReference>
<dbReference type="GO" id="GO:0008270">
    <property type="term" value="F:zinc ion binding"/>
    <property type="evidence" value="ECO:0007669"/>
    <property type="project" value="UniProtKB-KW"/>
</dbReference>
<protein>
    <recommendedName>
        <fullName evidence="5">RanBP2-type domain-containing protein</fullName>
    </recommendedName>
</protein>
<dbReference type="Pfam" id="PF11977">
    <property type="entry name" value="RNase_Zc3h12a"/>
    <property type="match status" value="1"/>
</dbReference>
<name>X6NM67_RETFI</name>
<evidence type="ECO:0000313" key="6">
    <source>
        <dbReference type="EMBL" id="ETO27008.1"/>
    </source>
</evidence>
<evidence type="ECO:0000256" key="3">
    <source>
        <dbReference type="ARBA" id="ARBA00022833"/>
    </source>
</evidence>
<dbReference type="OrthoDB" id="392925at2759"/>
<organism evidence="6 7">
    <name type="scientific">Reticulomyxa filosa</name>
    <dbReference type="NCBI Taxonomy" id="46433"/>
    <lineage>
        <taxon>Eukaryota</taxon>
        <taxon>Sar</taxon>
        <taxon>Rhizaria</taxon>
        <taxon>Retaria</taxon>
        <taxon>Foraminifera</taxon>
        <taxon>Monothalamids</taxon>
        <taxon>Reticulomyxidae</taxon>
        <taxon>Reticulomyxa</taxon>
    </lineage>
</organism>
<keyword evidence="3" id="KW-0862">Zinc</keyword>
<accession>X6NM67</accession>
<dbReference type="SUPFAM" id="SSF90209">
    <property type="entry name" value="Ran binding protein zinc finger-like"/>
    <property type="match status" value="1"/>
</dbReference>
<dbReference type="Gene3D" id="3.40.50.11980">
    <property type="match status" value="1"/>
</dbReference>
<proteinExistence type="predicted"/>
<gene>
    <name evidence="6" type="ORF">RFI_10125</name>
</gene>
<dbReference type="AlphaFoldDB" id="X6NM67"/>
<evidence type="ECO:0000256" key="2">
    <source>
        <dbReference type="ARBA" id="ARBA00022771"/>
    </source>
</evidence>
<evidence type="ECO:0000256" key="4">
    <source>
        <dbReference type="PROSITE-ProRule" id="PRU00322"/>
    </source>
</evidence>
<dbReference type="InterPro" id="IPR001876">
    <property type="entry name" value="Znf_RanBP2"/>
</dbReference>
<dbReference type="Proteomes" id="UP000023152">
    <property type="component" value="Unassembled WGS sequence"/>
</dbReference>
<comment type="caution">
    <text evidence="6">The sequence shown here is derived from an EMBL/GenBank/DDBJ whole genome shotgun (WGS) entry which is preliminary data.</text>
</comment>
<keyword evidence="2 4" id="KW-0863">Zinc-finger</keyword>
<evidence type="ECO:0000313" key="7">
    <source>
        <dbReference type="Proteomes" id="UP000023152"/>
    </source>
</evidence>
<feature type="domain" description="RanBP2-type" evidence="5">
    <location>
        <begin position="140"/>
        <end position="172"/>
    </location>
</feature>
<evidence type="ECO:0000256" key="1">
    <source>
        <dbReference type="ARBA" id="ARBA00022723"/>
    </source>
</evidence>
<sequence length="191" mass="22347">MFERKNKYASTLSLYSYSIECPPPNMTIVIDGPNLAMACGEHMEFKVEGIMQAIEHFRAKRCRAIVLVPAFYLEYDSVQRSKEGFTVHPAQKSHNVLLLNQLKEKKLLFTTPTGDYDDSYAIEFAKNIENGYILSNDRYRDAVFKKWKCFECSEANEPREQYCKLCHVRRPKVMNAYVFLFLFDSLSFKIY</sequence>